<accession>A0A0F7L487</accession>
<feature type="region of interest" description="Disordered" evidence="1">
    <location>
        <begin position="1"/>
        <end position="22"/>
    </location>
</feature>
<organism evidence="2">
    <name type="scientific">uncultured marine virus</name>
    <dbReference type="NCBI Taxonomy" id="186617"/>
    <lineage>
        <taxon>Viruses</taxon>
        <taxon>environmental samples</taxon>
    </lineage>
</organism>
<sequence length="61" mass="6425">MGQTSSWATQLAQMPSSKYSRPQLQLGSVAIAERMAATMRSCSAGLGWPTVTLASPNAKVI</sequence>
<reference evidence="2" key="1">
    <citation type="journal article" date="2015" name="Front. Microbiol.">
        <title>Combining genomic sequencing methods to explore viral diversity and reveal potential virus-host interactions.</title>
        <authorList>
            <person name="Chow C.E."/>
            <person name="Winget D.M."/>
            <person name="White R.A.III."/>
            <person name="Hallam S.J."/>
            <person name="Suttle C.A."/>
        </authorList>
    </citation>
    <scope>NUCLEOTIDE SEQUENCE</scope>
    <source>
        <strain evidence="2">Anoxic3_1</strain>
    </source>
</reference>
<evidence type="ECO:0000256" key="1">
    <source>
        <dbReference type="SAM" id="MobiDB-lite"/>
    </source>
</evidence>
<protein>
    <submittedName>
        <fullName evidence="2">Uncharacterized protein</fullName>
    </submittedName>
</protein>
<reference evidence="2" key="2">
    <citation type="submission" date="2015-03" db="EMBL/GenBank/DDBJ databases">
        <authorList>
            <person name="Chow C.-E.T."/>
            <person name="Winget D.M."/>
            <person name="White R.A.III."/>
            <person name="Hallam S.J."/>
            <person name="Suttle C.A."/>
        </authorList>
    </citation>
    <scope>NUCLEOTIDE SEQUENCE</scope>
    <source>
        <strain evidence="2">Anoxic3_1</strain>
    </source>
</reference>
<dbReference type="EMBL" id="KR029577">
    <property type="protein sequence ID" value="AKH45821.1"/>
    <property type="molecule type" value="Genomic_DNA"/>
</dbReference>
<proteinExistence type="predicted"/>
<evidence type="ECO:0000313" key="2">
    <source>
        <dbReference type="EMBL" id="AKH45821.1"/>
    </source>
</evidence>
<name>A0A0F7L487_9VIRU</name>